<protein>
    <recommendedName>
        <fullName evidence="2">VWFC domain-containing protein</fullName>
    </recommendedName>
</protein>
<sequence length="114" mass="12571">MHLPNGLHLKFYLVILVLFQWQCGGQRTCQLEDGRVLSAGEEVQLGVLPCLKCRCDGSTGKVECEPLSCSEVDCGADGGQLVDPGACCPNCISEFFDDRDYIQFFKFPADIAQY</sequence>
<dbReference type="AlphaFoldDB" id="A0A8T0DAZ7"/>
<organism evidence="3 4">
    <name type="scientific">Paragonimus westermani</name>
    <dbReference type="NCBI Taxonomy" id="34504"/>
    <lineage>
        <taxon>Eukaryota</taxon>
        <taxon>Metazoa</taxon>
        <taxon>Spiralia</taxon>
        <taxon>Lophotrochozoa</taxon>
        <taxon>Platyhelminthes</taxon>
        <taxon>Trematoda</taxon>
        <taxon>Digenea</taxon>
        <taxon>Plagiorchiida</taxon>
        <taxon>Troglotremata</taxon>
        <taxon>Troglotrematidae</taxon>
        <taxon>Paragonimus</taxon>
    </lineage>
</organism>
<dbReference type="SMART" id="SM00214">
    <property type="entry name" value="VWC"/>
    <property type="match status" value="1"/>
</dbReference>
<evidence type="ECO:0000259" key="2">
    <source>
        <dbReference type="PROSITE" id="PS50184"/>
    </source>
</evidence>
<proteinExistence type="predicted"/>
<dbReference type="Gene3D" id="6.20.200.20">
    <property type="match status" value="1"/>
</dbReference>
<keyword evidence="1" id="KW-0732">Signal</keyword>
<dbReference type="EMBL" id="JTDF01008193">
    <property type="protein sequence ID" value="KAF8564622.1"/>
    <property type="molecule type" value="Genomic_DNA"/>
</dbReference>
<dbReference type="PROSITE" id="PS01208">
    <property type="entry name" value="VWFC_1"/>
    <property type="match status" value="1"/>
</dbReference>
<evidence type="ECO:0000313" key="3">
    <source>
        <dbReference type="EMBL" id="KAF8564622.1"/>
    </source>
</evidence>
<dbReference type="OrthoDB" id="10037288at2759"/>
<dbReference type="InterPro" id="IPR001007">
    <property type="entry name" value="VWF_dom"/>
</dbReference>
<comment type="caution">
    <text evidence="3">The sequence shown here is derived from an EMBL/GenBank/DDBJ whole genome shotgun (WGS) entry which is preliminary data.</text>
</comment>
<feature type="signal peptide" evidence="1">
    <location>
        <begin position="1"/>
        <end position="25"/>
    </location>
</feature>
<dbReference type="SUPFAM" id="SSF57603">
    <property type="entry name" value="FnI-like domain"/>
    <property type="match status" value="1"/>
</dbReference>
<gene>
    <name evidence="3" type="ORF">P879_03749</name>
</gene>
<dbReference type="Pfam" id="PF00093">
    <property type="entry name" value="VWC"/>
    <property type="match status" value="1"/>
</dbReference>
<accession>A0A8T0DAZ7</accession>
<dbReference type="PROSITE" id="PS50184">
    <property type="entry name" value="VWFC_2"/>
    <property type="match status" value="1"/>
</dbReference>
<evidence type="ECO:0000256" key="1">
    <source>
        <dbReference type="SAM" id="SignalP"/>
    </source>
</evidence>
<keyword evidence="4" id="KW-1185">Reference proteome</keyword>
<reference evidence="3 4" key="1">
    <citation type="submission" date="2019-07" db="EMBL/GenBank/DDBJ databases">
        <title>Annotation for the trematode Paragonimus westermani.</title>
        <authorList>
            <person name="Choi Y.-J."/>
        </authorList>
    </citation>
    <scope>NUCLEOTIDE SEQUENCE [LARGE SCALE GENOMIC DNA]</scope>
    <source>
        <strain evidence="3">180907_Pwestermani</strain>
    </source>
</reference>
<feature type="chain" id="PRO_5035735790" description="VWFC domain-containing protein" evidence="1">
    <location>
        <begin position="26"/>
        <end position="114"/>
    </location>
</feature>
<dbReference type="Proteomes" id="UP000699462">
    <property type="component" value="Unassembled WGS sequence"/>
</dbReference>
<feature type="domain" description="VWFC" evidence="2">
    <location>
        <begin position="27"/>
        <end position="92"/>
    </location>
</feature>
<evidence type="ECO:0000313" key="4">
    <source>
        <dbReference type="Proteomes" id="UP000699462"/>
    </source>
</evidence>
<name>A0A8T0DAZ7_9TREM</name>